<feature type="region of interest" description="Disordered" evidence="1">
    <location>
        <begin position="163"/>
        <end position="222"/>
    </location>
</feature>
<dbReference type="EMBL" id="JAKJXO020000019">
    <property type="protein sequence ID" value="KAL1593219.1"/>
    <property type="molecule type" value="Genomic_DNA"/>
</dbReference>
<evidence type="ECO:0000313" key="2">
    <source>
        <dbReference type="EMBL" id="KAL1593219.1"/>
    </source>
</evidence>
<feature type="compositionally biased region" description="Polar residues" evidence="1">
    <location>
        <begin position="167"/>
        <end position="184"/>
    </location>
</feature>
<name>A0ABR3QMT1_9PLEO</name>
<evidence type="ECO:0008006" key="4">
    <source>
        <dbReference type="Google" id="ProtNLM"/>
    </source>
</evidence>
<keyword evidence="3" id="KW-1185">Reference proteome</keyword>
<feature type="region of interest" description="Disordered" evidence="1">
    <location>
        <begin position="307"/>
        <end position="331"/>
    </location>
</feature>
<feature type="compositionally biased region" description="Polar residues" evidence="1">
    <location>
        <begin position="322"/>
        <end position="331"/>
    </location>
</feature>
<accession>A0ABR3QMT1</accession>
<protein>
    <recommendedName>
        <fullName evidence="4">C2H2-type domain-containing protein</fullName>
    </recommendedName>
</protein>
<reference evidence="2 3" key="1">
    <citation type="submission" date="2024-02" db="EMBL/GenBank/DDBJ databases">
        <title>De novo assembly and annotation of 12 fungi associated with fruit tree decline syndrome in Ontario, Canada.</title>
        <authorList>
            <person name="Sulman M."/>
            <person name="Ellouze W."/>
            <person name="Ilyukhin E."/>
        </authorList>
    </citation>
    <scope>NUCLEOTIDE SEQUENCE [LARGE SCALE GENOMIC DNA]</scope>
    <source>
        <strain evidence="2 3">M42-189</strain>
    </source>
</reference>
<evidence type="ECO:0000256" key="1">
    <source>
        <dbReference type="SAM" id="MobiDB-lite"/>
    </source>
</evidence>
<gene>
    <name evidence="2" type="ORF">SLS60_010827</name>
</gene>
<comment type="caution">
    <text evidence="2">The sequence shown here is derived from an EMBL/GenBank/DDBJ whole genome shotgun (WGS) entry which is preliminary data.</text>
</comment>
<sequence length="331" mass="36623">MDNRVDQVIKAAVTQTGGIEDIIKTVVGQVTQSIRRENATLKEGLDDANCKIEWLEGLMKHEEQDKVRALQAQRAHYLQIGGPDFRRIIDEQETEKAKVFDEIDFLEAQHLGDRGHGTHHRHDWYNSILSSSQVSQYVRAHGIFPPSPYDPPTTMRTAVAPPLSARARSSTTMESNLQSYAQDASPSPVTRPRSSTTTNPDARSFNPSPDFSAGSKKPPINSLAVAPAPRVYGLRNAHTGRYDSPFFCTKCRTHFAFYSNLADHYKNCKGPDAAVESLPGMHNMPNVPAGLSTSHDLDRHFTRRPRTANSYVTPGSPGHACKSTSTKSVEE</sequence>
<evidence type="ECO:0000313" key="3">
    <source>
        <dbReference type="Proteomes" id="UP001521785"/>
    </source>
</evidence>
<feature type="compositionally biased region" description="Low complexity" evidence="1">
    <location>
        <begin position="185"/>
        <end position="200"/>
    </location>
</feature>
<organism evidence="2 3">
    <name type="scientific">Paraconiothyrium brasiliense</name>
    <dbReference type="NCBI Taxonomy" id="300254"/>
    <lineage>
        <taxon>Eukaryota</taxon>
        <taxon>Fungi</taxon>
        <taxon>Dikarya</taxon>
        <taxon>Ascomycota</taxon>
        <taxon>Pezizomycotina</taxon>
        <taxon>Dothideomycetes</taxon>
        <taxon>Pleosporomycetidae</taxon>
        <taxon>Pleosporales</taxon>
        <taxon>Massarineae</taxon>
        <taxon>Didymosphaeriaceae</taxon>
        <taxon>Paraconiothyrium</taxon>
    </lineage>
</organism>
<proteinExistence type="predicted"/>
<dbReference type="Proteomes" id="UP001521785">
    <property type="component" value="Unassembled WGS sequence"/>
</dbReference>